<dbReference type="CDD" id="cd00495">
    <property type="entry name" value="Ribosomal_L25_TL5_CTC"/>
    <property type="match status" value="1"/>
</dbReference>
<dbReference type="Pfam" id="PF14693">
    <property type="entry name" value="Ribosomal_TL5_C"/>
    <property type="match status" value="1"/>
</dbReference>
<comment type="function">
    <text evidence="5">This is one of the proteins that binds to the 5S RNA in the ribosome where it forms part of the central protuberance.</text>
</comment>
<keyword evidence="1 5" id="KW-0699">rRNA-binding</keyword>
<feature type="domain" description="Large ribosomal subunit protein bL25 beta" evidence="8">
    <location>
        <begin position="106"/>
        <end position="192"/>
    </location>
</feature>
<reference evidence="9 10" key="1">
    <citation type="submission" date="2023-02" db="EMBL/GenBank/DDBJ databases">
        <title>Genome Sequence of L. cardiaca H63T.</title>
        <authorList>
            <person name="Lopez A.E."/>
            <person name="Cianciotto N.P."/>
        </authorList>
    </citation>
    <scope>NUCLEOTIDE SEQUENCE [LARGE SCALE GENOMIC DNA]</scope>
    <source>
        <strain evidence="9 10">H63</strain>
    </source>
</reference>
<dbReference type="EMBL" id="CP119078">
    <property type="protein sequence ID" value="WED43451.1"/>
    <property type="molecule type" value="Genomic_DNA"/>
</dbReference>
<dbReference type="NCBIfam" id="NF004128">
    <property type="entry name" value="PRK05618.1-2"/>
    <property type="match status" value="1"/>
</dbReference>
<comment type="subunit">
    <text evidence="5">Part of the 50S ribosomal subunit; part of the 5S rRNA/L5/L18/L25 subcomplex. Contacts the 5S rRNA. Binds to the 5S rRNA independently of L5 and L18.</text>
</comment>
<evidence type="ECO:0000313" key="10">
    <source>
        <dbReference type="Proteomes" id="UP001222087"/>
    </source>
</evidence>
<dbReference type="HAMAP" id="MF_01334">
    <property type="entry name" value="Ribosomal_bL25_CTC"/>
    <property type="match status" value="1"/>
</dbReference>
<dbReference type="RefSeq" id="WP_275089260.1">
    <property type="nucleotide sequence ID" value="NZ_CP119078.1"/>
</dbReference>
<dbReference type="Proteomes" id="UP001222087">
    <property type="component" value="Chromosome"/>
</dbReference>
<keyword evidence="4 5" id="KW-0687">Ribonucleoprotein</keyword>
<gene>
    <name evidence="5" type="primary">rplY</name>
    <name evidence="5" type="synonym">ctc</name>
    <name evidence="9" type="ORF">PXX05_01375</name>
</gene>
<evidence type="ECO:0000256" key="1">
    <source>
        <dbReference type="ARBA" id="ARBA00022730"/>
    </source>
</evidence>
<evidence type="ECO:0000259" key="8">
    <source>
        <dbReference type="Pfam" id="PF14693"/>
    </source>
</evidence>
<keyword evidence="3 5" id="KW-0689">Ribosomal protein</keyword>
<dbReference type="InterPro" id="IPR001021">
    <property type="entry name" value="Ribosomal_bL25_long"/>
</dbReference>
<evidence type="ECO:0000256" key="4">
    <source>
        <dbReference type="ARBA" id="ARBA00023274"/>
    </source>
</evidence>
<feature type="domain" description="Large ribosomal subunit protein bL25 L25" evidence="7">
    <location>
        <begin position="6"/>
        <end position="94"/>
    </location>
</feature>
<comment type="similarity">
    <text evidence="5">Belongs to the bacterial ribosomal protein bL25 family. CTC subfamily.</text>
</comment>
<sequence>MSTIILEAESRKDMGKGASRRLRRLENKVPAVLYGGEKAPKAIHLLHNKVVKALENEAIYSSVFDLNVDGKVEHVILKDLQRHPYKPVILHMDLQRVSAKDTLVKNIPIHFTNEQTSKGVKAGGIITHTMTQVEVRCQVKNLPEFIEVDMANVGLDDVVHLSDLKLPKGVQLAIGEVDTSHNLPVVSIHAPKVAAVEEEVAPTQAPAASADEEGSEQE</sequence>
<dbReference type="SUPFAM" id="SSF50715">
    <property type="entry name" value="Ribosomal protein L25-like"/>
    <property type="match status" value="1"/>
</dbReference>
<evidence type="ECO:0000313" key="9">
    <source>
        <dbReference type="EMBL" id="WED43451.1"/>
    </source>
</evidence>
<dbReference type="InterPro" id="IPR029751">
    <property type="entry name" value="Ribosomal_L25_dom"/>
</dbReference>
<evidence type="ECO:0000256" key="2">
    <source>
        <dbReference type="ARBA" id="ARBA00022884"/>
    </source>
</evidence>
<dbReference type="Gene3D" id="2.40.240.10">
    <property type="entry name" value="Ribosomal Protein L25, Chain P"/>
    <property type="match status" value="1"/>
</dbReference>
<evidence type="ECO:0000259" key="7">
    <source>
        <dbReference type="Pfam" id="PF01386"/>
    </source>
</evidence>
<organism evidence="9 10">
    <name type="scientific">Legionella cardiaca</name>
    <dbReference type="NCBI Taxonomy" id="1071983"/>
    <lineage>
        <taxon>Bacteria</taxon>
        <taxon>Pseudomonadati</taxon>
        <taxon>Pseudomonadota</taxon>
        <taxon>Gammaproteobacteria</taxon>
        <taxon>Legionellales</taxon>
        <taxon>Legionellaceae</taxon>
        <taxon>Legionella</taxon>
    </lineage>
</organism>
<dbReference type="InterPro" id="IPR011035">
    <property type="entry name" value="Ribosomal_bL25/Gln-tRNA_synth"/>
</dbReference>
<dbReference type="InterPro" id="IPR020930">
    <property type="entry name" value="Ribosomal_uL5_bac-type"/>
</dbReference>
<name>A0ABY8ATB9_9GAMM</name>
<keyword evidence="2 5" id="KW-0694">RNA-binding</keyword>
<evidence type="ECO:0000256" key="6">
    <source>
        <dbReference type="SAM" id="MobiDB-lite"/>
    </source>
</evidence>
<dbReference type="InterPro" id="IPR020056">
    <property type="entry name" value="Rbsml_bL25/Gln-tRNA_synth_N"/>
</dbReference>
<dbReference type="NCBIfam" id="NF004612">
    <property type="entry name" value="PRK05943.1"/>
    <property type="match status" value="1"/>
</dbReference>
<evidence type="ECO:0000256" key="3">
    <source>
        <dbReference type="ARBA" id="ARBA00022980"/>
    </source>
</evidence>
<proteinExistence type="inferred from homology"/>
<keyword evidence="10" id="KW-1185">Reference proteome</keyword>
<feature type="region of interest" description="Disordered" evidence="6">
    <location>
        <begin position="199"/>
        <end position="218"/>
    </location>
</feature>
<dbReference type="GO" id="GO:0005840">
    <property type="term" value="C:ribosome"/>
    <property type="evidence" value="ECO:0007669"/>
    <property type="project" value="UniProtKB-KW"/>
</dbReference>
<dbReference type="PANTHER" id="PTHR33284:SF1">
    <property type="entry name" value="RIBOSOMAL PROTEIN L25_GLN-TRNA SYNTHETASE, ANTI-CODON-BINDING DOMAIN-CONTAINING PROTEIN"/>
    <property type="match status" value="1"/>
</dbReference>
<dbReference type="InterPro" id="IPR037121">
    <property type="entry name" value="Ribosomal_bL25_C"/>
</dbReference>
<dbReference type="NCBIfam" id="NF004130">
    <property type="entry name" value="PRK05618.1-5"/>
    <property type="match status" value="1"/>
</dbReference>
<accession>A0ABY8ATB9</accession>
<dbReference type="Pfam" id="PF01386">
    <property type="entry name" value="Ribosomal_L25p"/>
    <property type="match status" value="1"/>
</dbReference>
<dbReference type="InterPro" id="IPR020057">
    <property type="entry name" value="Ribosomal_bL25_b-dom"/>
</dbReference>
<dbReference type="PANTHER" id="PTHR33284">
    <property type="entry name" value="RIBOSOMAL PROTEIN L25/GLN-TRNA SYNTHETASE, ANTI-CODON-BINDING DOMAIN-CONTAINING PROTEIN"/>
    <property type="match status" value="1"/>
</dbReference>
<dbReference type="Gene3D" id="2.170.120.20">
    <property type="entry name" value="Ribosomal protein L25, beta domain"/>
    <property type="match status" value="1"/>
</dbReference>
<dbReference type="NCBIfam" id="TIGR00731">
    <property type="entry name" value="bL25_bact_ctc"/>
    <property type="match status" value="1"/>
</dbReference>
<evidence type="ECO:0000256" key="5">
    <source>
        <dbReference type="HAMAP-Rule" id="MF_01334"/>
    </source>
</evidence>
<protein>
    <recommendedName>
        <fullName evidence="5">Large ribosomal subunit protein bL25</fullName>
    </recommendedName>
    <alternativeName>
        <fullName evidence="5">General stress protein CTC</fullName>
    </alternativeName>
</protein>